<accession>A0A024GT27</accession>
<name>A0A024GT27_9STRA</name>
<reference evidence="1 2" key="1">
    <citation type="submission" date="2012-05" db="EMBL/GenBank/DDBJ databases">
        <title>Recombination and specialization in a pathogen metapopulation.</title>
        <authorList>
            <person name="Gardiner A."/>
            <person name="Kemen E."/>
            <person name="Schultz-Larsen T."/>
            <person name="MacLean D."/>
            <person name="Van Oosterhout C."/>
            <person name="Jones J.D.G."/>
        </authorList>
    </citation>
    <scope>NUCLEOTIDE SEQUENCE [LARGE SCALE GENOMIC DNA]</scope>
    <source>
        <strain evidence="1 2">Ac Nc2</strain>
    </source>
</reference>
<evidence type="ECO:0000313" key="2">
    <source>
        <dbReference type="Proteomes" id="UP000053237"/>
    </source>
</evidence>
<protein>
    <submittedName>
        <fullName evidence="1">Uncharacterized protein</fullName>
    </submittedName>
</protein>
<dbReference type="AlphaFoldDB" id="A0A024GT27"/>
<comment type="caution">
    <text evidence="1">The sequence shown here is derived from an EMBL/GenBank/DDBJ whole genome shotgun (WGS) entry which is preliminary data.</text>
</comment>
<dbReference type="EMBL" id="CAIX01000390">
    <property type="protein sequence ID" value="CCI50096.1"/>
    <property type="molecule type" value="Genomic_DNA"/>
</dbReference>
<proteinExistence type="predicted"/>
<gene>
    <name evidence="1" type="ORF">BN9_116080</name>
</gene>
<sequence length="55" mass="6572">MEECVCFRNHSKISTFQTEIRLHFLLPRAYDRSQGVFICKYGVSTFRISLTQWRA</sequence>
<organism evidence="1 2">
    <name type="scientific">Albugo candida</name>
    <dbReference type="NCBI Taxonomy" id="65357"/>
    <lineage>
        <taxon>Eukaryota</taxon>
        <taxon>Sar</taxon>
        <taxon>Stramenopiles</taxon>
        <taxon>Oomycota</taxon>
        <taxon>Peronosporomycetes</taxon>
        <taxon>Albuginales</taxon>
        <taxon>Albuginaceae</taxon>
        <taxon>Albugo</taxon>
    </lineage>
</organism>
<dbReference type="InParanoid" id="A0A024GT27"/>
<evidence type="ECO:0000313" key="1">
    <source>
        <dbReference type="EMBL" id="CCI50096.1"/>
    </source>
</evidence>
<dbReference type="Proteomes" id="UP000053237">
    <property type="component" value="Unassembled WGS sequence"/>
</dbReference>
<keyword evidence="2" id="KW-1185">Reference proteome</keyword>